<gene>
    <name evidence="3" type="ORF">M6B22_00450</name>
</gene>
<feature type="signal peptide" evidence="2">
    <location>
        <begin position="1"/>
        <end position="32"/>
    </location>
</feature>
<dbReference type="Proteomes" id="UP001164693">
    <property type="component" value="Chromosome"/>
</dbReference>
<dbReference type="PROSITE" id="PS51257">
    <property type="entry name" value="PROKAR_LIPOPROTEIN"/>
    <property type="match status" value="1"/>
</dbReference>
<protein>
    <recommendedName>
        <fullName evidence="5">Lipoprotein</fullName>
    </recommendedName>
</protein>
<proteinExistence type="predicted"/>
<accession>A0ABY7JXF2</accession>
<keyword evidence="2" id="KW-0732">Signal</keyword>
<feature type="chain" id="PRO_5046487222" description="Lipoprotein" evidence="2">
    <location>
        <begin position="33"/>
        <end position="350"/>
    </location>
</feature>
<feature type="region of interest" description="Disordered" evidence="1">
    <location>
        <begin position="34"/>
        <end position="63"/>
    </location>
</feature>
<evidence type="ECO:0000313" key="3">
    <source>
        <dbReference type="EMBL" id="WAX57252.1"/>
    </source>
</evidence>
<evidence type="ECO:0000313" key="4">
    <source>
        <dbReference type="Proteomes" id="UP001164693"/>
    </source>
</evidence>
<reference evidence="3" key="1">
    <citation type="submission" date="2022-05" db="EMBL/GenBank/DDBJ databases">
        <title>Jatrophihabitans sp. SB3-54 whole genome sequence.</title>
        <authorList>
            <person name="Suh M.K."/>
            <person name="Eom M.K."/>
            <person name="Kim J.S."/>
            <person name="Kim H.S."/>
            <person name="Do H.E."/>
            <person name="Shin Y.K."/>
            <person name="Lee J.-S."/>
        </authorList>
    </citation>
    <scope>NUCLEOTIDE SEQUENCE</scope>
    <source>
        <strain evidence="3">SB3-54</strain>
    </source>
</reference>
<evidence type="ECO:0000256" key="2">
    <source>
        <dbReference type="SAM" id="SignalP"/>
    </source>
</evidence>
<organism evidence="3 4">
    <name type="scientific">Jatrophihabitans cynanchi</name>
    <dbReference type="NCBI Taxonomy" id="2944128"/>
    <lineage>
        <taxon>Bacteria</taxon>
        <taxon>Bacillati</taxon>
        <taxon>Actinomycetota</taxon>
        <taxon>Actinomycetes</taxon>
        <taxon>Jatrophihabitantales</taxon>
        <taxon>Jatrophihabitantaceae</taxon>
        <taxon>Jatrophihabitans</taxon>
    </lineage>
</organism>
<evidence type="ECO:0000256" key="1">
    <source>
        <dbReference type="SAM" id="MobiDB-lite"/>
    </source>
</evidence>
<name>A0ABY7JXF2_9ACTN</name>
<dbReference type="EMBL" id="CP097463">
    <property type="protein sequence ID" value="WAX57252.1"/>
    <property type="molecule type" value="Genomic_DNA"/>
</dbReference>
<keyword evidence="4" id="KW-1185">Reference proteome</keyword>
<dbReference type="RefSeq" id="WP_269443791.1">
    <property type="nucleotide sequence ID" value="NZ_CP097463.1"/>
</dbReference>
<evidence type="ECO:0008006" key="5">
    <source>
        <dbReference type="Google" id="ProtNLM"/>
    </source>
</evidence>
<sequence length="350" mass="37097">MISGHRHRTAARTAAITAAIAVLGIATGCTQGAVTATHPATPTPSPRPSTTQTTPPRPPTRAPSVLARLTDADQARPADLLAPPEANSPQLPQGGRTILGSYRVVAYYGGPGGPALGALGNAPPEQMAKVIAARARQFAGYGLPVQPAMELIASVAQAGPGPDHLYSKTISPAVVQKYLDVAHRHHLLLILDFQPGRGEFLPQVQRFAEFLTDPSVSVALDPEWKMAPGQVPGTVIGSSRASSINRVGDYLAGIVRQHELPDKLLMVHQFTLGMLPDRAKLRHYRGIELVLHADGFGSRAAKIGTYRQLAFPGRPDGAGFKLFLTQDTGGLMSPAQVMALRPQPDVVTFQ</sequence>